<keyword evidence="1" id="KW-0732">Signal</keyword>
<accession>A0A4V2YL72</accession>
<evidence type="ECO:0000256" key="1">
    <source>
        <dbReference type="SAM" id="SignalP"/>
    </source>
</evidence>
<dbReference type="Proteomes" id="UP000295124">
    <property type="component" value="Unassembled WGS sequence"/>
</dbReference>
<feature type="signal peptide" evidence="1">
    <location>
        <begin position="1"/>
        <end position="29"/>
    </location>
</feature>
<keyword evidence="3" id="KW-1185">Reference proteome</keyword>
<proteinExistence type="predicted"/>
<gene>
    <name evidence="2" type="ORF">E1263_38440</name>
</gene>
<protein>
    <recommendedName>
        <fullName evidence="4">Secreted protein</fullName>
    </recommendedName>
</protein>
<sequence length="118" mass="12665">MMMKTVLRAALASAVVATSAITMTTTASAGSNGCVWIGFDGDGRPVTQHQSGCVSGTYHMDLFYPGVQDSDGPYQWNGGVRRTTWNRFPAKGTKVCAQVWRHKSDGSFESGGLPCETR</sequence>
<evidence type="ECO:0000313" key="2">
    <source>
        <dbReference type="EMBL" id="TDD45547.1"/>
    </source>
</evidence>
<dbReference type="EMBL" id="SMKX01000200">
    <property type="protein sequence ID" value="TDD45547.1"/>
    <property type="molecule type" value="Genomic_DNA"/>
</dbReference>
<dbReference type="AlphaFoldDB" id="A0A4V2YL72"/>
<organism evidence="2 3">
    <name type="scientific">Kribbella antibiotica</name>
    <dbReference type="NCBI Taxonomy" id="190195"/>
    <lineage>
        <taxon>Bacteria</taxon>
        <taxon>Bacillati</taxon>
        <taxon>Actinomycetota</taxon>
        <taxon>Actinomycetes</taxon>
        <taxon>Propionibacteriales</taxon>
        <taxon>Kribbellaceae</taxon>
        <taxon>Kribbella</taxon>
    </lineage>
</organism>
<dbReference type="OrthoDB" id="3828900at2"/>
<evidence type="ECO:0008006" key="4">
    <source>
        <dbReference type="Google" id="ProtNLM"/>
    </source>
</evidence>
<dbReference type="RefSeq" id="WP_132176691.1">
    <property type="nucleotide sequence ID" value="NZ_SMKX01000200.1"/>
</dbReference>
<feature type="chain" id="PRO_5020870179" description="Secreted protein" evidence="1">
    <location>
        <begin position="30"/>
        <end position="118"/>
    </location>
</feature>
<comment type="caution">
    <text evidence="2">The sequence shown here is derived from an EMBL/GenBank/DDBJ whole genome shotgun (WGS) entry which is preliminary data.</text>
</comment>
<evidence type="ECO:0000313" key="3">
    <source>
        <dbReference type="Proteomes" id="UP000295124"/>
    </source>
</evidence>
<reference evidence="2 3" key="1">
    <citation type="submission" date="2019-03" db="EMBL/GenBank/DDBJ databases">
        <title>Draft genome sequences of novel Actinobacteria.</title>
        <authorList>
            <person name="Sahin N."/>
            <person name="Ay H."/>
            <person name="Saygin H."/>
        </authorList>
    </citation>
    <scope>NUCLEOTIDE SEQUENCE [LARGE SCALE GENOMIC DNA]</scope>
    <source>
        <strain evidence="2 3">JCM 13523</strain>
    </source>
</reference>
<name>A0A4V2YL72_9ACTN</name>